<reference evidence="3" key="1">
    <citation type="journal article" date="2014" name="Int. J. Syst. Evol. Microbiol.">
        <title>Complete genome sequence of Corynebacterium casei LMG S-19264T (=DSM 44701T), isolated from a smear-ripened cheese.</title>
        <authorList>
            <consortium name="US DOE Joint Genome Institute (JGI-PGF)"/>
            <person name="Walter F."/>
            <person name="Albersmeier A."/>
            <person name="Kalinowski J."/>
            <person name="Ruckert C."/>
        </authorList>
    </citation>
    <scope>NUCLEOTIDE SEQUENCE</scope>
    <source>
        <strain evidence="3">CGMCC 1.15290</strain>
    </source>
</reference>
<dbReference type="SMART" id="SM00448">
    <property type="entry name" value="REC"/>
    <property type="match status" value="1"/>
</dbReference>
<dbReference type="EMBL" id="BMIB01000003">
    <property type="protein sequence ID" value="GGH69393.1"/>
    <property type="molecule type" value="Genomic_DNA"/>
</dbReference>
<dbReference type="InterPro" id="IPR052893">
    <property type="entry name" value="TCS_response_regulator"/>
</dbReference>
<evidence type="ECO:0000313" key="3">
    <source>
        <dbReference type="EMBL" id="GGH69393.1"/>
    </source>
</evidence>
<name>A0A917IYN5_9BACT</name>
<proteinExistence type="predicted"/>
<feature type="domain" description="Response regulatory" evidence="2">
    <location>
        <begin position="9"/>
        <end position="138"/>
    </location>
</feature>
<dbReference type="Proteomes" id="UP000627292">
    <property type="component" value="Unassembled WGS sequence"/>
</dbReference>
<protein>
    <submittedName>
        <fullName evidence="3">Response regulator</fullName>
    </submittedName>
</protein>
<dbReference type="AlphaFoldDB" id="A0A917IYN5"/>
<dbReference type="Gene3D" id="3.40.50.2300">
    <property type="match status" value="1"/>
</dbReference>
<reference evidence="3" key="2">
    <citation type="submission" date="2020-09" db="EMBL/GenBank/DDBJ databases">
        <authorList>
            <person name="Sun Q."/>
            <person name="Zhou Y."/>
        </authorList>
    </citation>
    <scope>NUCLEOTIDE SEQUENCE</scope>
    <source>
        <strain evidence="3">CGMCC 1.15290</strain>
    </source>
</reference>
<sequence>MKKYKALDCILLIDDDHVTNFIHTKAIGRSQVQVHVQVAESAREGLDFITSASTAEDPAPRPGIILLDINMPGMDGWEFLEEYNKLPETSKAQIIIVMLTTSLNPDDEAKARGYNQVLRFMTKPLRPEMIDEIAAQFFEPLADNS</sequence>
<dbReference type="PANTHER" id="PTHR44520">
    <property type="entry name" value="RESPONSE REGULATOR RCP1-RELATED"/>
    <property type="match status" value="1"/>
</dbReference>
<dbReference type="InterPro" id="IPR001789">
    <property type="entry name" value="Sig_transdc_resp-reg_receiver"/>
</dbReference>
<keyword evidence="1" id="KW-0597">Phosphoprotein</keyword>
<comment type="caution">
    <text evidence="3">The sequence shown here is derived from an EMBL/GenBank/DDBJ whole genome shotgun (WGS) entry which is preliminary data.</text>
</comment>
<accession>A0A917IYN5</accession>
<feature type="modified residue" description="4-aspartylphosphate" evidence="1">
    <location>
        <position position="68"/>
    </location>
</feature>
<dbReference type="PANTHER" id="PTHR44520:SF2">
    <property type="entry name" value="RESPONSE REGULATOR RCP1"/>
    <property type="match status" value="1"/>
</dbReference>
<dbReference type="InterPro" id="IPR011006">
    <property type="entry name" value="CheY-like_superfamily"/>
</dbReference>
<dbReference type="SUPFAM" id="SSF52172">
    <property type="entry name" value="CheY-like"/>
    <property type="match status" value="1"/>
</dbReference>
<evidence type="ECO:0000256" key="1">
    <source>
        <dbReference type="PROSITE-ProRule" id="PRU00169"/>
    </source>
</evidence>
<keyword evidence="4" id="KW-1185">Reference proteome</keyword>
<evidence type="ECO:0000259" key="2">
    <source>
        <dbReference type="PROSITE" id="PS50110"/>
    </source>
</evidence>
<dbReference type="RefSeq" id="WP_188952996.1">
    <property type="nucleotide sequence ID" value="NZ_BMIB01000003.1"/>
</dbReference>
<gene>
    <name evidence="3" type="ORF">GCM10011379_26650</name>
</gene>
<organism evidence="3 4">
    <name type="scientific">Filimonas zeae</name>
    <dbReference type="NCBI Taxonomy" id="1737353"/>
    <lineage>
        <taxon>Bacteria</taxon>
        <taxon>Pseudomonadati</taxon>
        <taxon>Bacteroidota</taxon>
        <taxon>Chitinophagia</taxon>
        <taxon>Chitinophagales</taxon>
        <taxon>Chitinophagaceae</taxon>
        <taxon>Filimonas</taxon>
    </lineage>
</organism>
<dbReference type="GO" id="GO:0000160">
    <property type="term" value="P:phosphorelay signal transduction system"/>
    <property type="evidence" value="ECO:0007669"/>
    <property type="project" value="InterPro"/>
</dbReference>
<dbReference type="PROSITE" id="PS50110">
    <property type="entry name" value="RESPONSE_REGULATORY"/>
    <property type="match status" value="1"/>
</dbReference>
<evidence type="ECO:0000313" key="4">
    <source>
        <dbReference type="Proteomes" id="UP000627292"/>
    </source>
</evidence>
<dbReference type="Pfam" id="PF00072">
    <property type="entry name" value="Response_reg"/>
    <property type="match status" value="1"/>
</dbReference>